<name>A0A1T5G7P5_9SPHN</name>
<dbReference type="Pfam" id="PF09954">
    <property type="entry name" value="DUF2188"/>
    <property type="match status" value="1"/>
</dbReference>
<feature type="compositionally biased region" description="Basic and acidic residues" evidence="1">
    <location>
        <begin position="61"/>
        <end position="84"/>
    </location>
</feature>
<dbReference type="AlphaFoldDB" id="A0A1T5G7P5"/>
<dbReference type="Proteomes" id="UP000189818">
    <property type="component" value="Unassembled WGS sequence"/>
</dbReference>
<dbReference type="EMBL" id="FUYM01000012">
    <property type="protein sequence ID" value="SKC04513.1"/>
    <property type="molecule type" value="Genomic_DNA"/>
</dbReference>
<dbReference type="OrthoDB" id="7871279at2"/>
<evidence type="ECO:0008006" key="4">
    <source>
        <dbReference type="Google" id="ProtNLM"/>
    </source>
</evidence>
<dbReference type="RefSeq" id="WP_079650319.1">
    <property type="nucleotide sequence ID" value="NZ_FUYM01000012.1"/>
</dbReference>
<keyword evidence="3" id="KW-1185">Reference proteome</keyword>
<evidence type="ECO:0000313" key="3">
    <source>
        <dbReference type="Proteomes" id="UP000189818"/>
    </source>
</evidence>
<evidence type="ECO:0000256" key="1">
    <source>
        <dbReference type="SAM" id="MobiDB-lite"/>
    </source>
</evidence>
<organism evidence="2 3">
    <name type="scientific">Rhizorhabdus histidinilytica</name>
    <dbReference type="NCBI Taxonomy" id="439228"/>
    <lineage>
        <taxon>Bacteria</taxon>
        <taxon>Pseudomonadati</taxon>
        <taxon>Pseudomonadota</taxon>
        <taxon>Alphaproteobacteria</taxon>
        <taxon>Sphingomonadales</taxon>
        <taxon>Sphingomonadaceae</taxon>
        <taxon>Rhizorhabdus</taxon>
    </lineage>
</organism>
<feature type="compositionally biased region" description="Basic and acidic residues" evidence="1">
    <location>
        <begin position="14"/>
        <end position="41"/>
    </location>
</feature>
<accession>A0A1T5G7P5</accession>
<feature type="region of interest" description="Disordered" evidence="1">
    <location>
        <begin position="1"/>
        <end position="84"/>
    </location>
</feature>
<protein>
    <recommendedName>
        <fullName evidence="4">DUF2188 domain-containing protein</fullName>
    </recommendedName>
</protein>
<reference evidence="3" key="1">
    <citation type="submission" date="2017-02" db="EMBL/GenBank/DDBJ databases">
        <authorList>
            <person name="Varghese N."/>
            <person name="Submissions S."/>
        </authorList>
    </citation>
    <scope>NUCLEOTIDE SEQUENCE [LARGE SCALE GENOMIC DNA]</scope>
    <source>
        <strain evidence="3">UM2</strain>
    </source>
</reference>
<dbReference type="InterPro" id="IPR018691">
    <property type="entry name" value="DUF2188"/>
</dbReference>
<evidence type="ECO:0000313" key="2">
    <source>
        <dbReference type="EMBL" id="SKC04513.1"/>
    </source>
</evidence>
<sequence length="84" mass="9158">MAKQPNLPKFTVTKNDKRGGWELTKDGNERATKHWDTKTELTKGGALADAVGKGGGSVKIQKGDGKYQEERTYPRSRDPKGSPG</sequence>
<gene>
    <name evidence="2" type="ORF">SAMN06295920_11297</name>
</gene>
<proteinExistence type="predicted"/>